<dbReference type="Gene3D" id="3.20.20.80">
    <property type="entry name" value="Glycosidases"/>
    <property type="match status" value="1"/>
</dbReference>
<dbReference type="PANTHER" id="PTHR11069">
    <property type="entry name" value="GLUCOSYLCERAMIDASE"/>
    <property type="match status" value="1"/>
</dbReference>
<dbReference type="InterPro" id="IPR033453">
    <property type="entry name" value="Glyco_hydro_30_TIM-barrel"/>
</dbReference>
<keyword evidence="4" id="KW-0326">Glycosidase</keyword>
<dbReference type="AlphaFoldDB" id="A0AAD4M268"/>
<feature type="domain" description="Glycosyl hydrolase family 30 TIM-barrel" evidence="6">
    <location>
        <begin position="101"/>
        <end position="234"/>
    </location>
</feature>
<dbReference type="GO" id="GO:0006680">
    <property type="term" value="P:glucosylceramide catabolic process"/>
    <property type="evidence" value="ECO:0007669"/>
    <property type="project" value="TreeGrafter"/>
</dbReference>
<dbReference type="InterPro" id="IPR017853">
    <property type="entry name" value="GH"/>
</dbReference>
<feature type="signal peptide" evidence="5">
    <location>
        <begin position="1"/>
        <end position="19"/>
    </location>
</feature>
<evidence type="ECO:0000313" key="7">
    <source>
        <dbReference type="EMBL" id="KAI0299042.1"/>
    </source>
</evidence>
<protein>
    <submittedName>
        <fullName evidence="7">Glycoside hydrolase superfamily</fullName>
    </submittedName>
</protein>
<dbReference type="Pfam" id="PF02055">
    <property type="entry name" value="Glyco_hydro_30"/>
    <property type="match status" value="1"/>
</dbReference>
<keyword evidence="3 4" id="KW-0378">Hydrolase</keyword>
<evidence type="ECO:0000256" key="1">
    <source>
        <dbReference type="ARBA" id="ARBA00005382"/>
    </source>
</evidence>
<dbReference type="SUPFAM" id="SSF51445">
    <property type="entry name" value="(Trans)glycosidases"/>
    <property type="match status" value="1"/>
</dbReference>
<keyword evidence="2 5" id="KW-0732">Signal</keyword>
<evidence type="ECO:0000259" key="6">
    <source>
        <dbReference type="Pfam" id="PF02055"/>
    </source>
</evidence>
<dbReference type="EMBL" id="WTXG01000025">
    <property type="protein sequence ID" value="KAI0299042.1"/>
    <property type="molecule type" value="Genomic_DNA"/>
</dbReference>
<accession>A0AAD4M268</accession>
<gene>
    <name evidence="7" type="ORF">B0F90DRAFT_1810778</name>
</gene>
<evidence type="ECO:0000256" key="3">
    <source>
        <dbReference type="ARBA" id="ARBA00022801"/>
    </source>
</evidence>
<dbReference type="InterPro" id="IPR001139">
    <property type="entry name" value="Glyco_hydro_30"/>
</dbReference>
<organism evidence="7 8">
    <name type="scientific">Multifurca ochricompacta</name>
    <dbReference type="NCBI Taxonomy" id="376703"/>
    <lineage>
        <taxon>Eukaryota</taxon>
        <taxon>Fungi</taxon>
        <taxon>Dikarya</taxon>
        <taxon>Basidiomycota</taxon>
        <taxon>Agaricomycotina</taxon>
        <taxon>Agaricomycetes</taxon>
        <taxon>Russulales</taxon>
        <taxon>Russulaceae</taxon>
        <taxon>Multifurca</taxon>
    </lineage>
</organism>
<dbReference type="GO" id="GO:0004348">
    <property type="term" value="F:glucosylceramidase activity"/>
    <property type="evidence" value="ECO:0007669"/>
    <property type="project" value="InterPro"/>
</dbReference>
<evidence type="ECO:0000256" key="2">
    <source>
        <dbReference type="ARBA" id="ARBA00022729"/>
    </source>
</evidence>
<evidence type="ECO:0000256" key="5">
    <source>
        <dbReference type="SAM" id="SignalP"/>
    </source>
</evidence>
<dbReference type="GO" id="GO:0016020">
    <property type="term" value="C:membrane"/>
    <property type="evidence" value="ECO:0007669"/>
    <property type="project" value="GOC"/>
</dbReference>
<evidence type="ECO:0000256" key="4">
    <source>
        <dbReference type="RuleBase" id="RU361188"/>
    </source>
</evidence>
<comment type="caution">
    <text evidence="7">The sequence shown here is derived from an EMBL/GenBank/DDBJ whole genome shotgun (WGS) entry which is preliminary data.</text>
</comment>
<dbReference type="PANTHER" id="PTHR11069:SF23">
    <property type="entry name" value="LYSOSOMAL ACID GLUCOSYLCERAMIDASE"/>
    <property type="match status" value="1"/>
</dbReference>
<keyword evidence="8" id="KW-1185">Reference proteome</keyword>
<proteinExistence type="inferred from homology"/>
<evidence type="ECO:0000313" key="8">
    <source>
        <dbReference type="Proteomes" id="UP001203297"/>
    </source>
</evidence>
<comment type="similarity">
    <text evidence="1 4">Belongs to the glycosyl hydrolase 30 family.</text>
</comment>
<name>A0AAD4M268_9AGAM</name>
<feature type="chain" id="PRO_5042259369" evidence="5">
    <location>
        <begin position="20"/>
        <end position="477"/>
    </location>
</feature>
<dbReference type="Proteomes" id="UP001203297">
    <property type="component" value="Unassembled WGS sequence"/>
</dbReference>
<reference evidence="7" key="1">
    <citation type="journal article" date="2022" name="New Phytol.">
        <title>Evolutionary transition to the ectomycorrhizal habit in the genomes of a hyperdiverse lineage of mushroom-forming fungi.</title>
        <authorList>
            <person name="Looney B."/>
            <person name="Miyauchi S."/>
            <person name="Morin E."/>
            <person name="Drula E."/>
            <person name="Courty P.E."/>
            <person name="Kohler A."/>
            <person name="Kuo A."/>
            <person name="LaButti K."/>
            <person name="Pangilinan J."/>
            <person name="Lipzen A."/>
            <person name="Riley R."/>
            <person name="Andreopoulos W."/>
            <person name="He G."/>
            <person name="Johnson J."/>
            <person name="Nolan M."/>
            <person name="Tritt A."/>
            <person name="Barry K.W."/>
            <person name="Grigoriev I.V."/>
            <person name="Nagy L.G."/>
            <person name="Hibbett D."/>
            <person name="Henrissat B."/>
            <person name="Matheny P.B."/>
            <person name="Labbe J."/>
            <person name="Martin F.M."/>
        </authorList>
    </citation>
    <scope>NUCLEOTIDE SEQUENCE</scope>
    <source>
        <strain evidence="7">BPL690</strain>
    </source>
</reference>
<sequence>MRLLLCLATLTTFWLPVIGQYQIWDIWQTTWDRSKLYTSLNPSSPINFGSPGATASADIVVDDSTIHQTILGLGGSLRLFFDSDNLELKKAQSTNAANYNALLHTLFNPTDGAQAAGLTFLRVPIGASDFSATDYSLDDVSGDTSLSRFSISSTPSYIFSVLKDIQAINPYLRVIITPWSPPGWMKGSGTMNGGSLNTAYVSQYANYLLKAIQGFRNQGINIYAISVQNEPENSNGSYPTCSMPVSIMAQIGSALRTLMNNNGLSGVKLLGYDHNWDDAGGYPVQLMQQAGSAFDGVQFHCYAGSAIYFTECTGTYGTDWWSDIKWYMDNLLDVEYCPRRGGNPKLPGTNSCGGPGCRPIVTVNSDGSYSLNQEYYTMAQASRAILPRDVNGPWGQRIGVAVNGNLNWALRVGAYVTGRVSSTDWLRYSLVVLNWDDSSSTTWNPQPVTATIEFRGTQATYTFPVGVTTLWWYAPPK</sequence>